<gene>
    <name evidence="1" type="ORF">I5731_19535</name>
</gene>
<keyword evidence="2" id="KW-1185">Reference proteome</keyword>
<sequence length="144" mass="16647">MYPYDIAEFFVGGTARNVARRWSGDFEGRPHLALQFKHFLERDQLSDASLDKRVGCARHFFRFVDERPDLPTVSELAELTEEHGPQLKRWLSDRGITSPDVYKNIKKFVVEGRNSQACHVSSGQHAIPIDHRRFRSQTRSAYKG</sequence>
<accession>A0A931I6E0</accession>
<dbReference type="Proteomes" id="UP000631694">
    <property type="component" value="Unassembled WGS sequence"/>
</dbReference>
<name>A0A931I6E0_9HYPH</name>
<dbReference type="AlphaFoldDB" id="A0A931I6E0"/>
<evidence type="ECO:0000313" key="2">
    <source>
        <dbReference type="Proteomes" id="UP000631694"/>
    </source>
</evidence>
<protein>
    <submittedName>
        <fullName evidence="1">Uncharacterized protein</fullName>
    </submittedName>
</protein>
<comment type="caution">
    <text evidence="1">The sequence shown here is derived from an EMBL/GenBank/DDBJ whole genome shotgun (WGS) entry which is preliminary data.</text>
</comment>
<dbReference type="RefSeq" id="WP_197313081.1">
    <property type="nucleotide sequence ID" value="NZ_JADZLT010000056.1"/>
</dbReference>
<dbReference type="EMBL" id="JADZLT010000056">
    <property type="protein sequence ID" value="MBH0240020.1"/>
    <property type="molecule type" value="Genomic_DNA"/>
</dbReference>
<reference evidence="1" key="1">
    <citation type="submission" date="2020-12" db="EMBL/GenBank/DDBJ databases">
        <title>Methylobrevis albus sp. nov., isolated from fresh water lack sediment.</title>
        <authorList>
            <person name="Zou Q."/>
        </authorList>
    </citation>
    <scope>NUCLEOTIDE SEQUENCE</scope>
    <source>
        <strain evidence="1">L22</strain>
    </source>
</reference>
<evidence type="ECO:0000313" key="1">
    <source>
        <dbReference type="EMBL" id="MBH0240020.1"/>
    </source>
</evidence>
<proteinExistence type="predicted"/>
<organism evidence="1 2">
    <name type="scientific">Methylobrevis albus</name>
    <dbReference type="NCBI Taxonomy" id="2793297"/>
    <lineage>
        <taxon>Bacteria</taxon>
        <taxon>Pseudomonadati</taxon>
        <taxon>Pseudomonadota</taxon>
        <taxon>Alphaproteobacteria</taxon>
        <taxon>Hyphomicrobiales</taxon>
        <taxon>Pleomorphomonadaceae</taxon>
        <taxon>Methylobrevis</taxon>
    </lineage>
</organism>